<dbReference type="InterPro" id="IPR013785">
    <property type="entry name" value="Aldolase_TIM"/>
</dbReference>
<dbReference type="Gene3D" id="3.20.20.70">
    <property type="entry name" value="Aldolase class I"/>
    <property type="match status" value="1"/>
</dbReference>
<gene>
    <name evidence="6" type="ORF">HF872_09410</name>
</gene>
<keyword evidence="1" id="KW-0949">S-adenosyl-L-methionine</keyword>
<dbReference type="InterPro" id="IPR007197">
    <property type="entry name" value="rSAM"/>
</dbReference>
<sequence>MHTNENTIAIHFTERCNLRCPLCYLKKNPRVIPYKYVQKAMELFHPEYIVAFGGEAILVPDLLKRFHRDYPDVGIILHTNGTIFNTAIFDICYSIYLTIESFFYKYNKQHRNMSYAQYKVFLKTIQYCKDKIECIHNIYPTENDPAFFPMARLAGIRYNVYPMISAARDCDGSSLAVKQYLKPIPCVLTNPKIRILVDGTVTRDMTGHYNICHIDEYHEGMDRLVPIAEKCKACKKYKRCFSANMFPHFCKIVLDTIDYSPAFCHYV</sequence>
<evidence type="ECO:0000256" key="1">
    <source>
        <dbReference type="ARBA" id="ARBA00022691"/>
    </source>
</evidence>
<dbReference type="Proteomes" id="UP000591071">
    <property type="component" value="Unassembled WGS sequence"/>
</dbReference>
<evidence type="ECO:0000256" key="3">
    <source>
        <dbReference type="ARBA" id="ARBA00023004"/>
    </source>
</evidence>
<evidence type="ECO:0000256" key="4">
    <source>
        <dbReference type="ARBA" id="ARBA00023014"/>
    </source>
</evidence>
<evidence type="ECO:0000259" key="5">
    <source>
        <dbReference type="Pfam" id="PF04055"/>
    </source>
</evidence>
<dbReference type="EMBL" id="JABAFG010000015">
    <property type="protein sequence ID" value="NME28833.1"/>
    <property type="molecule type" value="Genomic_DNA"/>
</dbReference>
<dbReference type="GO" id="GO:0046872">
    <property type="term" value="F:metal ion binding"/>
    <property type="evidence" value="ECO:0007669"/>
    <property type="project" value="UniProtKB-KW"/>
</dbReference>
<dbReference type="CDD" id="cd01335">
    <property type="entry name" value="Radical_SAM"/>
    <property type="match status" value="1"/>
</dbReference>
<reference evidence="6 7" key="1">
    <citation type="submission" date="2020-04" db="EMBL/GenBank/DDBJ databases">
        <authorList>
            <person name="Hitch T.C.A."/>
            <person name="Wylensek D."/>
            <person name="Clavel T."/>
        </authorList>
    </citation>
    <scope>NUCLEOTIDE SEQUENCE [LARGE SCALE GENOMIC DNA]</scope>
    <source>
        <strain evidence="6 7">Oil-RF-744-FAT-WT-6-1</strain>
    </source>
</reference>
<comment type="caution">
    <text evidence="6">The sequence shown here is derived from an EMBL/GenBank/DDBJ whole genome shotgun (WGS) entry which is preliminary data.</text>
</comment>
<name>A0A848C2R3_9FIRM</name>
<dbReference type="AlphaFoldDB" id="A0A848C2R3"/>
<evidence type="ECO:0000256" key="2">
    <source>
        <dbReference type="ARBA" id="ARBA00022723"/>
    </source>
</evidence>
<dbReference type="GO" id="GO:0003824">
    <property type="term" value="F:catalytic activity"/>
    <property type="evidence" value="ECO:0007669"/>
    <property type="project" value="InterPro"/>
</dbReference>
<dbReference type="SUPFAM" id="SSF102114">
    <property type="entry name" value="Radical SAM enzymes"/>
    <property type="match status" value="1"/>
</dbReference>
<dbReference type="GO" id="GO:0051536">
    <property type="term" value="F:iron-sulfur cluster binding"/>
    <property type="evidence" value="ECO:0007669"/>
    <property type="project" value="UniProtKB-KW"/>
</dbReference>
<dbReference type="Pfam" id="PF04055">
    <property type="entry name" value="Radical_SAM"/>
    <property type="match status" value="1"/>
</dbReference>
<organism evidence="6 7">
    <name type="scientific">Megasphaera hexanoica</name>
    <dbReference type="NCBI Taxonomy" id="1675036"/>
    <lineage>
        <taxon>Bacteria</taxon>
        <taxon>Bacillati</taxon>
        <taxon>Bacillota</taxon>
        <taxon>Negativicutes</taxon>
        <taxon>Veillonellales</taxon>
        <taxon>Veillonellaceae</taxon>
        <taxon>Megasphaera</taxon>
    </lineage>
</organism>
<dbReference type="InterPro" id="IPR058240">
    <property type="entry name" value="rSAM_sf"/>
</dbReference>
<accession>A0A848C2R3</accession>
<keyword evidence="3" id="KW-0408">Iron</keyword>
<keyword evidence="4" id="KW-0411">Iron-sulfur</keyword>
<proteinExistence type="predicted"/>
<evidence type="ECO:0000313" key="6">
    <source>
        <dbReference type="EMBL" id="NME28833.1"/>
    </source>
</evidence>
<dbReference type="SFLD" id="SFLDS00029">
    <property type="entry name" value="Radical_SAM"/>
    <property type="match status" value="1"/>
</dbReference>
<protein>
    <submittedName>
        <fullName evidence="6">Radical SAM protein</fullName>
    </submittedName>
</protein>
<evidence type="ECO:0000313" key="7">
    <source>
        <dbReference type="Proteomes" id="UP000591071"/>
    </source>
</evidence>
<keyword evidence="2" id="KW-0479">Metal-binding</keyword>
<feature type="domain" description="Radical SAM core" evidence="5">
    <location>
        <begin position="11"/>
        <end position="139"/>
    </location>
</feature>
<dbReference type="RefSeq" id="WP_170087802.1">
    <property type="nucleotide sequence ID" value="NZ_JABAFG010000015.1"/>
</dbReference>